<dbReference type="OrthoDB" id="410198at2759"/>
<dbReference type="CDD" id="cd04301">
    <property type="entry name" value="NAT_SF"/>
    <property type="match status" value="1"/>
</dbReference>
<evidence type="ECO:0000259" key="1">
    <source>
        <dbReference type="PROSITE" id="PS51186"/>
    </source>
</evidence>
<evidence type="ECO:0000313" key="2">
    <source>
        <dbReference type="EMBL" id="ROT42995.1"/>
    </source>
</evidence>
<evidence type="ECO:0000313" key="3">
    <source>
        <dbReference type="Proteomes" id="UP000272025"/>
    </source>
</evidence>
<dbReference type="AlphaFoldDB" id="A0A3N2Q8P2"/>
<dbReference type="PANTHER" id="PTHR42791:SF14">
    <property type="entry name" value="N-ACETYLTRANSFERASE DOMAIN-CONTAINING PROTEIN"/>
    <property type="match status" value="1"/>
</dbReference>
<dbReference type="EMBL" id="ML119051">
    <property type="protein sequence ID" value="ROT42995.1"/>
    <property type="molecule type" value="Genomic_DNA"/>
</dbReference>
<protein>
    <submittedName>
        <fullName evidence="2">Acetyltransferase</fullName>
    </submittedName>
</protein>
<sequence>MSVEIRRVLGSESDLPLLRRCAAVETLAFADSALNPVVFPGPFDPGADDKRAGELLSLLREEPGARIFVAVDPEAERDADADDDDDDAVLGWAKWAVYPDATPPPKPRVWGPGVNKEAADLVFGAIDKMRERAMVGKPWVYLHILVIDPKHQRRGIGQQLMSWGMQEAARLNIPSFLESSVAGRRLYQKCGYRDIDVAETSLRRFGLDEIHRNWGMLWEPPNKRCP</sequence>
<dbReference type="Gene3D" id="3.40.630.30">
    <property type="match status" value="1"/>
</dbReference>
<name>A0A3N2Q8P2_SODAK</name>
<dbReference type="Proteomes" id="UP000272025">
    <property type="component" value="Unassembled WGS sequence"/>
</dbReference>
<dbReference type="InterPro" id="IPR000182">
    <property type="entry name" value="GNAT_dom"/>
</dbReference>
<reference evidence="2 3" key="1">
    <citation type="journal article" date="2018" name="Mol. Ecol.">
        <title>The obligate alkalophilic soda-lake fungus Sodiomyces alkalinus has shifted to a protein diet.</title>
        <authorList>
            <person name="Grum-Grzhimaylo A.A."/>
            <person name="Falkoski D.L."/>
            <person name="van den Heuvel J."/>
            <person name="Valero-Jimenez C.A."/>
            <person name="Min B."/>
            <person name="Choi I.G."/>
            <person name="Lipzen A."/>
            <person name="Daum C.G."/>
            <person name="Aanen D.K."/>
            <person name="Tsang A."/>
            <person name="Henrissat B."/>
            <person name="Bilanenko E.N."/>
            <person name="de Vries R.P."/>
            <person name="van Kan J.A.L."/>
            <person name="Grigoriev I.V."/>
            <person name="Debets A.J.M."/>
        </authorList>
    </citation>
    <scope>NUCLEOTIDE SEQUENCE [LARGE SCALE GENOMIC DNA]</scope>
    <source>
        <strain evidence="2 3">F11</strain>
    </source>
</reference>
<proteinExistence type="predicted"/>
<dbReference type="RefSeq" id="XP_028470801.1">
    <property type="nucleotide sequence ID" value="XM_028610353.1"/>
</dbReference>
<dbReference type="GO" id="GO:0016747">
    <property type="term" value="F:acyltransferase activity, transferring groups other than amino-acyl groups"/>
    <property type="evidence" value="ECO:0007669"/>
    <property type="project" value="InterPro"/>
</dbReference>
<accession>A0A3N2Q8P2</accession>
<keyword evidence="3" id="KW-1185">Reference proteome</keyword>
<dbReference type="GeneID" id="39578831"/>
<gene>
    <name evidence="2" type="ORF">SODALDRAFT_327161</name>
</gene>
<organism evidence="2 3">
    <name type="scientific">Sodiomyces alkalinus (strain CBS 110278 / VKM F-3762 / F11)</name>
    <name type="common">Alkaliphilic filamentous fungus</name>
    <dbReference type="NCBI Taxonomy" id="1314773"/>
    <lineage>
        <taxon>Eukaryota</taxon>
        <taxon>Fungi</taxon>
        <taxon>Dikarya</taxon>
        <taxon>Ascomycota</taxon>
        <taxon>Pezizomycotina</taxon>
        <taxon>Sordariomycetes</taxon>
        <taxon>Hypocreomycetidae</taxon>
        <taxon>Glomerellales</taxon>
        <taxon>Plectosphaerellaceae</taxon>
        <taxon>Sodiomyces</taxon>
    </lineage>
</organism>
<feature type="domain" description="N-acetyltransferase" evidence="1">
    <location>
        <begin position="69"/>
        <end position="219"/>
    </location>
</feature>
<dbReference type="SUPFAM" id="SSF55729">
    <property type="entry name" value="Acyl-CoA N-acyltransferases (Nat)"/>
    <property type="match status" value="1"/>
</dbReference>
<keyword evidence="2" id="KW-0808">Transferase</keyword>
<dbReference type="InterPro" id="IPR052523">
    <property type="entry name" value="Trichothecene_AcTrans"/>
</dbReference>
<dbReference type="PANTHER" id="PTHR42791">
    <property type="entry name" value="GNAT FAMILY ACETYLTRANSFERASE"/>
    <property type="match status" value="1"/>
</dbReference>
<dbReference type="STRING" id="1314773.A0A3N2Q8P2"/>
<dbReference type="PROSITE" id="PS51186">
    <property type="entry name" value="GNAT"/>
    <property type="match status" value="1"/>
</dbReference>
<dbReference type="Pfam" id="PF13508">
    <property type="entry name" value="Acetyltransf_7"/>
    <property type="match status" value="1"/>
</dbReference>
<dbReference type="InterPro" id="IPR016181">
    <property type="entry name" value="Acyl_CoA_acyltransferase"/>
</dbReference>